<evidence type="ECO:0000313" key="2">
    <source>
        <dbReference type="EMBL" id="CAJ0968865.1"/>
    </source>
</evidence>
<dbReference type="Proteomes" id="UP001176940">
    <property type="component" value="Unassembled WGS sequence"/>
</dbReference>
<dbReference type="PROSITE" id="PS50878">
    <property type="entry name" value="RT_POL"/>
    <property type="match status" value="1"/>
</dbReference>
<accession>A0ABN9MPW8</accession>
<proteinExistence type="predicted"/>
<organism evidence="2 3">
    <name type="scientific">Ranitomeya imitator</name>
    <name type="common">mimic poison frog</name>
    <dbReference type="NCBI Taxonomy" id="111125"/>
    <lineage>
        <taxon>Eukaryota</taxon>
        <taxon>Metazoa</taxon>
        <taxon>Chordata</taxon>
        <taxon>Craniata</taxon>
        <taxon>Vertebrata</taxon>
        <taxon>Euteleostomi</taxon>
        <taxon>Amphibia</taxon>
        <taxon>Batrachia</taxon>
        <taxon>Anura</taxon>
        <taxon>Neobatrachia</taxon>
        <taxon>Hyloidea</taxon>
        <taxon>Dendrobatidae</taxon>
        <taxon>Dendrobatinae</taxon>
        <taxon>Ranitomeya</taxon>
    </lineage>
</organism>
<dbReference type="EMBL" id="CAUEEQ010079744">
    <property type="protein sequence ID" value="CAJ0968865.1"/>
    <property type="molecule type" value="Genomic_DNA"/>
</dbReference>
<dbReference type="Pfam" id="PF26215">
    <property type="entry name" value="HTH_animal"/>
    <property type="match status" value="1"/>
</dbReference>
<dbReference type="InterPro" id="IPR000477">
    <property type="entry name" value="RT_dom"/>
</dbReference>
<comment type="caution">
    <text evidence="2">The sequence shown here is derived from an EMBL/GenBank/DDBJ whole genome shotgun (WGS) entry which is preliminary data.</text>
</comment>
<feature type="domain" description="Reverse transcriptase" evidence="1">
    <location>
        <begin position="1"/>
        <end position="226"/>
    </location>
</feature>
<dbReference type="PANTHER" id="PTHR21301:SF12">
    <property type="match status" value="1"/>
</dbReference>
<evidence type="ECO:0000313" key="3">
    <source>
        <dbReference type="Proteomes" id="UP001176940"/>
    </source>
</evidence>
<protein>
    <recommendedName>
        <fullName evidence="1">Reverse transcriptase domain-containing protein</fullName>
    </recommendedName>
</protein>
<reference evidence="2" key="1">
    <citation type="submission" date="2023-07" db="EMBL/GenBank/DDBJ databases">
        <authorList>
            <person name="Stuckert A."/>
        </authorList>
    </citation>
    <scope>NUCLEOTIDE SEQUENCE</scope>
</reference>
<gene>
    <name evidence="2" type="ORF">RIMI_LOCUS23481837</name>
</gene>
<dbReference type="PANTHER" id="PTHR21301">
    <property type="entry name" value="REVERSE TRANSCRIPTASE"/>
    <property type="match status" value="1"/>
</dbReference>
<dbReference type="InterPro" id="IPR058912">
    <property type="entry name" value="HTH_animal"/>
</dbReference>
<name>A0ABN9MPW8_9NEOB</name>
<keyword evidence="3" id="KW-1185">Reference proteome</keyword>
<sequence length="297" mass="34258">MGKFKLSQDLQHFYRNLRLKTYFGLQQDLTRNRIPTTVENPIPELSHFLHILKQFPTTPPGCLLVTFNVKSLYTSIKHDLGIKAVGDLLEHSAFSINSRHLCFNLVSLILHENYFLFGDQFYLQTQGTAMGANVAPAYANIYMDSFEYNYVYENILFKTHNLCWFCYIDDMFCIWMGPYDTLVTFTEHLNSIRPELQFTLNYSLTHISFLDTLVTREPSGQLSTDIISKPTDSNSLLTFHSCHPSSIKHSLPSSQFKRVTCIVSNPSLLPGHVDKISLKFAARHYPKNLLDRENCWP</sequence>
<evidence type="ECO:0000259" key="1">
    <source>
        <dbReference type="PROSITE" id="PS50878"/>
    </source>
</evidence>